<accession>A0A543AFN2</accession>
<organism evidence="1 2">
    <name type="scientific">Enteractinococcus coprophilus</name>
    <dbReference type="NCBI Taxonomy" id="1027633"/>
    <lineage>
        <taxon>Bacteria</taxon>
        <taxon>Bacillati</taxon>
        <taxon>Actinomycetota</taxon>
        <taxon>Actinomycetes</taxon>
        <taxon>Micrococcales</taxon>
        <taxon>Micrococcaceae</taxon>
    </lineage>
</organism>
<sequence>MFNRKHRHMTQPLPDWASNLLSALEIESVQVDIATLRHIADAIDHDEQTDKLVVGFIAGYAAGIAQGTGMAGFDKAHAASVSFMAKSLGTE</sequence>
<dbReference type="Proteomes" id="UP000319746">
    <property type="component" value="Unassembled WGS sequence"/>
</dbReference>
<proteinExistence type="predicted"/>
<gene>
    <name evidence="1" type="ORF">FB556_1864</name>
</gene>
<keyword evidence="2" id="KW-1185">Reference proteome</keyword>
<dbReference type="EMBL" id="VFOU01000003">
    <property type="protein sequence ID" value="TQL71388.1"/>
    <property type="molecule type" value="Genomic_DNA"/>
</dbReference>
<evidence type="ECO:0000313" key="1">
    <source>
        <dbReference type="EMBL" id="TQL71388.1"/>
    </source>
</evidence>
<comment type="caution">
    <text evidence="1">The sequence shown here is derived from an EMBL/GenBank/DDBJ whole genome shotgun (WGS) entry which is preliminary data.</text>
</comment>
<protein>
    <submittedName>
        <fullName evidence="1">Uncharacterized protein</fullName>
    </submittedName>
</protein>
<reference evidence="1 2" key="1">
    <citation type="submission" date="2019-06" db="EMBL/GenBank/DDBJ databases">
        <title>Sequencing the genomes of 1000 actinobacteria strains.</title>
        <authorList>
            <person name="Klenk H.-P."/>
        </authorList>
    </citation>
    <scope>NUCLEOTIDE SEQUENCE [LARGE SCALE GENOMIC DNA]</scope>
    <source>
        <strain evidence="1 2">DSM 24083</strain>
    </source>
</reference>
<evidence type="ECO:0000313" key="2">
    <source>
        <dbReference type="Proteomes" id="UP000319746"/>
    </source>
</evidence>
<dbReference type="AlphaFoldDB" id="A0A543AFN2"/>
<name>A0A543AFN2_9MICC</name>